<reference evidence="5 7" key="1">
    <citation type="submission" date="2018-09" db="EMBL/GenBank/DDBJ databases">
        <title>Genomic investigation of the strawberry pathogen Phytophthora fragariae indicates pathogenicity is determined by transcriptional variation in three key races.</title>
        <authorList>
            <person name="Adams T.M."/>
            <person name="Armitage A.D."/>
            <person name="Sobczyk M.K."/>
            <person name="Bates H.J."/>
            <person name="Dunwell J.M."/>
            <person name="Nellist C.F."/>
            <person name="Harrison R.J."/>
        </authorList>
    </citation>
    <scope>NUCLEOTIDE SEQUENCE [LARGE SCALE GENOMIC DNA]</scope>
    <source>
        <strain evidence="3 5">SCRP249</strain>
        <strain evidence="2 7">SCRP324</strain>
        <strain evidence="4 6">SCRP333</strain>
    </source>
</reference>
<dbReference type="EMBL" id="QXFT01000352">
    <property type="protein sequence ID" value="KAE9346385.1"/>
    <property type="molecule type" value="Genomic_DNA"/>
</dbReference>
<keyword evidence="6" id="KW-1185">Reference proteome</keyword>
<dbReference type="EMBL" id="QXFU01000142">
    <property type="protein sequence ID" value="KAE9042647.1"/>
    <property type="molecule type" value="Genomic_DNA"/>
</dbReference>
<evidence type="ECO:0000256" key="1">
    <source>
        <dbReference type="SAM" id="MobiDB-lite"/>
    </source>
</evidence>
<evidence type="ECO:0000313" key="6">
    <source>
        <dbReference type="Proteomes" id="UP000434957"/>
    </source>
</evidence>
<dbReference type="EMBL" id="QXFV01000148">
    <property type="protein sequence ID" value="KAE9048354.1"/>
    <property type="molecule type" value="Genomic_DNA"/>
</dbReference>
<proteinExistence type="predicted"/>
<gene>
    <name evidence="3" type="ORF">PR001_g3839</name>
    <name evidence="2" type="ORF">PR002_g3801</name>
    <name evidence="4" type="ORF">PR003_g7458</name>
</gene>
<dbReference type="OrthoDB" id="10337572at2759"/>
<evidence type="ECO:0000313" key="5">
    <source>
        <dbReference type="Proteomes" id="UP000429607"/>
    </source>
</evidence>
<evidence type="ECO:0000313" key="7">
    <source>
        <dbReference type="Proteomes" id="UP000435112"/>
    </source>
</evidence>
<feature type="compositionally biased region" description="Low complexity" evidence="1">
    <location>
        <begin position="1"/>
        <end position="18"/>
    </location>
</feature>
<evidence type="ECO:0000313" key="4">
    <source>
        <dbReference type="EMBL" id="KAE9346385.1"/>
    </source>
</evidence>
<dbReference type="Proteomes" id="UP000429607">
    <property type="component" value="Unassembled WGS sequence"/>
</dbReference>
<organism evidence="2 7">
    <name type="scientific">Phytophthora rubi</name>
    <dbReference type="NCBI Taxonomy" id="129364"/>
    <lineage>
        <taxon>Eukaryota</taxon>
        <taxon>Sar</taxon>
        <taxon>Stramenopiles</taxon>
        <taxon>Oomycota</taxon>
        <taxon>Peronosporomycetes</taxon>
        <taxon>Peronosporales</taxon>
        <taxon>Peronosporaceae</taxon>
        <taxon>Phytophthora</taxon>
    </lineage>
</organism>
<evidence type="ECO:0000313" key="2">
    <source>
        <dbReference type="EMBL" id="KAE9042647.1"/>
    </source>
</evidence>
<evidence type="ECO:0000313" key="3">
    <source>
        <dbReference type="EMBL" id="KAE9048354.1"/>
    </source>
</evidence>
<accession>A0A6A3NGE2</accession>
<comment type="caution">
    <text evidence="2">The sequence shown here is derived from an EMBL/GenBank/DDBJ whole genome shotgun (WGS) entry which is preliminary data.</text>
</comment>
<feature type="region of interest" description="Disordered" evidence="1">
    <location>
        <begin position="1"/>
        <end position="40"/>
    </location>
</feature>
<sequence length="380" mass="42597">MVPSLPSASSLASAGDAAIQRPSESSTPVDEDPSTGDYSKVTLKRVEVHSREIENDGERVDEDYVTILGRDGATFKSKEIRTMCKLLGVSGYKSRSKAVMLDLITQKKVNDSACALLFQKKKLGRSDPPRKQPQCPFRLLNIVFSDAFAARLDHLGDKRTRSELDSGVSVQQRFWEDVHRAFVSAFVEAYGTLAFKDKHIAIGRSSIDPSIIVLHDWESLKPTWNKLLHDYEVPSTKFAASGTHSSDFFKFCNGRVDLLYLRLYLEERPGLSASVIRELPTEVFYDSALPPKTCADPSAPPPKRQRLKLADAIHELVGQRQHAAADQAQDRSMHSWYEVCDRLRGLYAKQSTETVSCAAAQLEFEIEILEKKRDELAQHL</sequence>
<name>A0A6A3NGE2_9STRA</name>
<dbReference type="Proteomes" id="UP000435112">
    <property type="component" value="Unassembled WGS sequence"/>
</dbReference>
<dbReference type="AlphaFoldDB" id="A0A6A3NGE2"/>
<protein>
    <submittedName>
        <fullName evidence="2">Uncharacterized protein</fullName>
    </submittedName>
</protein>
<dbReference type="Proteomes" id="UP000434957">
    <property type="component" value="Unassembled WGS sequence"/>
</dbReference>